<dbReference type="AlphaFoldDB" id="A0AAD8E652"/>
<comment type="caution">
    <text evidence="1">The sequence shown here is derived from an EMBL/GenBank/DDBJ whole genome shotgun (WGS) entry which is preliminary data.</text>
</comment>
<protein>
    <submittedName>
        <fullName evidence="1">Uncharacterized protein</fullName>
    </submittedName>
</protein>
<dbReference type="Proteomes" id="UP001233999">
    <property type="component" value="Unassembled WGS sequence"/>
</dbReference>
<name>A0AAD8E652_DIPPU</name>
<feature type="non-terminal residue" evidence="1">
    <location>
        <position position="63"/>
    </location>
</feature>
<proteinExistence type="predicted"/>
<accession>A0AAD8E652</accession>
<organism evidence="1 2">
    <name type="scientific">Diploptera punctata</name>
    <name type="common">Pacific beetle cockroach</name>
    <dbReference type="NCBI Taxonomy" id="6984"/>
    <lineage>
        <taxon>Eukaryota</taxon>
        <taxon>Metazoa</taxon>
        <taxon>Ecdysozoa</taxon>
        <taxon>Arthropoda</taxon>
        <taxon>Hexapoda</taxon>
        <taxon>Insecta</taxon>
        <taxon>Pterygota</taxon>
        <taxon>Neoptera</taxon>
        <taxon>Polyneoptera</taxon>
        <taxon>Dictyoptera</taxon>
        <taxon>Blattodea</taxon>
        <taxon>Blaberoidea</taxon>
        <taxon>Blaberidae</taxon>
        <taxon>Diplopterinae</taxon>
        <taxon>Diploptera</taxon>
    </lineage>
</organism>
<evidence type="ECO:0000313" key="2">
    <source>
        <dbReference type="Proteomes" id="UP001233999"/>
    </source>
</evidence>
<gene>
    <name evidence="1" type="ORF">L9F63_005546</name>
</gene>
<sequence length="63" mass="7375">KKTPQFDYHTKVIGLEGVFDFRNWTVLVHASGLSRAPLIESLDYRQNSKNQCLIQFHVHNTYI</sequence>
<reference evidence="1" key="1">
    <citation type="journal article" date="2023" name="IScience">
        <title>Live-bearing cockroach genome reveals convergent evolutionary mechanisms linked to viviparity in insects and beyond.</title>
        <authorList>
            <person name="Fouks B."/>
            <person name="Harrison M.C."/>
            <person name="Mikhailova A.A."/>
            <person name="Marchal E."/>
            <person name="English S."/>
            <person name="Carruthers M."/>
            <person name="Jennings E.C."/>
            <person name="Chiamaka E.L."/>
            <person name="Frigard R.A."/>
            <person name="Pippel M."/>
            <person name="Attardo G.M."/>
            <person name="Benoit J.B."/>
            <person name="Bornberg-Bauer E."/>
            <person name="Tobe S.S."/>
        </authorList>
    </citation>
    <scope>NUCLEOTIDE SEQUENCE</scope>
    <source>
        <strain evidence="1">Stay&amp;Tobe</strain>
    </source>
</reference>
<keyword evidence="2" id="KW-1185">Reference proteome</keyword>
<evidence type="ECO:0000313" key="1">
    <source>
        <dbReference type="EMBL" id="KAJ9578231.1"/>
    </source>
</evidence>
<feature type="non-terminal residue" evidence="1">
    <location>
        <position position="1"/>
    </location>
</feature>
<reference evidence="1" key="2">
    <citation type="submission" date="2023-05" db="EMBL/GenBank/DDBJ databases">
        <authorList>
            <person name="Fouks B."/>
        </authorList>
    </citation>
    <scope>NUCLEOTIDE SEQUENCE</scope>
    <source>
        <strain evidence="1">Stay&amp;Tobe</strain>
        <tissue evidence="1">Testes</tissue>
    </source>
</reference>
<dbReference type="EMBL" id="JASPKZ010008898">
    <property type="protein sequence ID" value="KAJ9578231.1"/>
    <property type="molecule type" value="Genomic_DNA"/>
</dbReference>